<feature type="transmembrane region" description="Helical" evidence="9">
    <location>
        <begin position="30"/>
        <end position="54"/>
    </location>
</feature>
<dbReference type="SUPFAM" id="SSF103473">
    <property type="entry name" value="MFS general substrate transporter"/>
    <property type="match status" value="1"/>
</dbReference>
<evidence type="ECO:0000256" key="2">
    <source>
        <dbReference type="ARBA" id="ARBA00022448"/>
    </source>
</evidence>
<dbReference type="InterPro" id="IPR020846">
    <property type="entry name" value="MFS_dom"/>
</dbReference>
<feature type="transmembrane region" description="Helical" evidence="9">
    <location>
        <begin position="288"/>
        <end position="311"/>
    </location>
</feature>
<keyword evidence="6 9" id="KW-0472">Membrane</keyword>
<evidence type="ECO:0000256" key="1">
    <source>
        <dbReference type="ARBA" id="ARBA00004651"/>
    </source>
</evidence>
<dbReference type="PRINTS" id="PR01036">
    <property type="entry name" value="TCRTETB"/>
</dbReference>
<evidence type="ECO:0000256" key="3">
    <source>
        <dbReference type="ARBA" id="ARBA00022475"/>
    </source>
</evidence>
<feature type="compositionally biased region" description="Low complexity" evidence="8">
    <location>
        <begin position="8"/>
        <end position="22"/>
    </location>
</feature>
<evidence type="ECO:0000256" key="6">
    <source>
        <dbReference type="ARBA" id="ARBA00023136"/>
    </source>
</evidence>
<comment type="caution">
    <text evidence="11">The sequence shown here is derived from an EMBL/GenBank/DDBJ whole genome shotgun (WGS) entry which is preliminary data.</text>
</comment>
<reference evidence="11" key="2">
    <citation type="submission" date="2020-09" db="EMBL/GenBank/DDBJ databases">
        <authorList>
            <person name="Sun Q."/>
            <person name="Ohkuma M."/>
        </authorList>
    </citation>
    <scope>NUCLEOTIDE SEQUENCE</scope>
    <source>
        <strain evidence="11">JCM 4633</strain>
    </source>
</reference>
<evidence type="ECO:0000313" key="11">
    <source>
        <dbReference type="EMBL" id="GHC68155.1"/>
    </source>
</evidence>
<evidence type="ECO:0000256" key="5">
    <source>
        <dbReference type="ARBA" id="ARBA00022989"/>
    </source>
</evidence>
<dbReference type="CDD" id="cd17321">
    <property type="entry name" value="MFS_MMR_MDR_like"/>
    <property type="match status" value="1"/>
</dbReference>
<dbReference type="Gene3D" id="1.20.1250.20">
    <property type="entry name" value="MFS general substrate transporter like domains"/>
    <property type="match status" value="1"/>
</dbReference>
<evidence type="ECO:0000256" key="9">
    <source>
        <dbReference type="SAM" id="Phobius"/>
    </source>
</evidence>
<keyword evidence="2" id="KW-0813">Transport</keyword>
<evidence type="ECO:0000256" key="7">
    <source>
        <dbReference type="ARBA" id="ARBA00023251"/>
    </source>
</evidence>
<evidence type="ECO:0000256" key="4">
    <source>
        <dbReference type="ARBA" id="ARBA00022692"/>
    </source>
</evidence>
<comment type="subcellular location">
    <subcellularLocation>
        <location evidence="1">Cell membrane</location>
        <topology evidence="1">Multi-pass membrane protein</topology>
    </subcellularLocation>
</comment>
<sequence length="496" mass="50010">MTQTTLTRAGRPAPAAAPAGREAPGDARRWWGLAVLGLSQLIVLLDGTVVNIALPSAQADLGIGDGARQWVITSYALAFGGLLLLGGRIADLVGRKRTFLTGVAGFGLASAVGGAADGAGMLFAGRALQGAFAALIVPAAMSLLTTTFTDPRERGRAFGVFGAIAGAGAAAGLLIGGLVTQYLDWRWCMYIAVPVEVVVLIAAVPLLSDTGRRAGGRLDVPGAVLGTAGLAAIVYGLGEAESRGWGDPLVLGLPAGGVLLLAAFVLWQARTPHPLLPLRILRDRRRAGALLTAGLAPVAMFGVFLFMTYYLQVVLGYSAVRTGLAFLPLTLAMITGSTQLAARLVPFVAPRTIVVPGLLTAATGLLVLAQAGTGTPYATRVLPGLVLLGLGMGSTMMTVMATATAGVDPQDAGVTSAMVSTAQQVGGAVGTSVLNSVAAGATQGWLAGHPGAPVTEATVHGSSTALWWVAGLLVLTAVPAGILLRSGGPRQGAGRA</sequence>
<dbReference type="InterPro" id="IPR011701">
    <property type="entry name" value="MFS"/>
</dbReference>
<dbReference type="PANTHER" id="PTHR42718:SF46">
    <property type="entry name" value="BLR6921 PROTEIN"/>
    <property type="match status" value="1"/>
</dbReference>
<dbReference type="PROSITE" id="PS50850">
    <property type="entry name" value="MFS"/>
    <property type="match status" value="1"/>
</dbReference>
<dbReference type="GO" id="GO:0022857">
    <property type="term" value="F:transmembrane transporter activity"/>
    <property type="evidence" value="ECO:0007669"/>
    <property type="project" value="InterPro"/>
</dbReference>
<feature type="transmembrane region" description="Helical" evidence="9">
    <location>
        <begin position="220"/>
        <end position="237"/>
    </location>
</feature>
<dbReference type="Proteomes" id="UP000646244">
    <property type="component" value="Unassembled WGS sequence"/>
</dbReference>
<dbReference type="PROSITE" id="PS00216">
    <property type="entry name" value="SUGAR_TRANSPORT_1"/>
    <property type="match status" value="1"/>
</dbReference>
<feature type="transmembrane region" description="Helical" evidence="9">
    <location>
        <begin position="384"/>
        <end position="405"/>
    </location>
</feature>
<accession>A0A918TXZ9</accession>
<dbReference type="InterPro" id="IPR005829">
    <property type="entry name" value="Sugar_transporter_CS"/>
</dbReference>
<feature type="transmembrane region" description="Helical" evidence="9">
    <location>
        <begin position="465"/>
        <end position="484"/>
    </location>
</feature>
<evidence type="ECO:0000256" key="8">
    <source>
        <dbReference type="SAM" id="MobiDB-lite"/>
    </source>
</evidence>
<protein>
    <submittedName>
        <fullName evidence="11">MFS transporter</fullName>
    </submittedName>
</protein>
<dbReference type="Gene3D" id="1.20.1720.10">
    <property type="entry name" value="Multidrug resistance protein D"/>
    <property type="match status" value="1"/>
</dbReference>
<dbReference type="RefSeq" id="WP_190112428.1">
    <property type="nucleotide sequence ID" value="NZ_BMVB01000024.1"/>
</dbReference>
<reference evidence="11" key="1">
    <citation type="journal article" date="2014" name="Int. J. Syst. Evol. Microbiol.">
        <title>Complete genome sequence of Corynebacterium casei LMG S-19264T (=DSM 44701T), isolated from a smear-ripened cheese.</title>
        <authorList>
            <consortium name="US DOE Joint Genome Institute (JGI-PGF)"/>
            <person name="Walter F."/>
            <person name="Albersmeier A."/>
            <person name="Kalinowski J."/>
            <person name="Ruckert C."/>
        </authorList>
    </citation>
    <scope>NUCLEOTIDE SEQUENCE</scope>
    <source>
        <strain evidence="11">JCM 4633</strain>
    </source>
</reference>
<dbReference type="EMBL" id="BMVB01000024">
    <property type="protein sequence ID" value="GHC68155.1"/>
    <property type="molecule type" value="Genomic_DNA"/>
</dbReference>
<dbReference type="NCBIfam" id="TIGR00711">
    <property type="entry name" value="efflux_EmrB"/>
    <property type="match status" value="1"/>
</dbReference>
<feature type="domain" description="Major facilitator superfamily (MFS) profile" evidence="10">
    <location>
        <begin position="32"/>
        <end position="488"/>
    </location>
</feature>
<feature type="transmembrane region" description="Helical" evidence="9">
    <location>
        <begin position="98"/>
        <end position="116"/>
    </location>
</feature>
<feature type="transmembrane region" description="Helical" evidence="9">
    <location>
        <begin position="160"/>
        <end position="183"/>
    </location>
</feature>
<proteinExistence type="predicted"/>
<keyword evidence="3" id="KW-1003">Cell membrane</keyword>
<feature type="transmembrane region" description="Helical" evidence="9">
    <location>
        <begin position="353"/>
        <end position="372"/>
    </location>
</feature>
<feature type="transmembrane region" description="Helical" evidence="9">
    <location>
        <begin position="66"/>
        <end position="86"/>
    </location>
</feature>
<evidence type="ECO:0000313" key="12">
    <source>
        <dbReference type="Proteomes" id="UP000646244"/>
    </source>
</evidence>
<keyword evidence="7" id="KW-0046">Antibiotic resistance</keyword>
<dbReference type="InterPro" id="IPR004638">
    <property type="entry name" value="EmrB-like"/>
</dbReference>
<evidence type="ECO:0000259" key="10">
    <source>
        <dbReference type="PROSITE" id="PS50850"/>
    </source>
</evidence>
<dbReference type="AlphaFoldDB" id="A0A918TXZ9"/>
<feature type="transmembrane region" description="Helical" evidence="9">
    <location>
        <begin position="128"/>
        <end position="148"/>
    </location>
</feature>
<dbReference type="GO" id="GO:0005886">
    <property type="term" value="C:plasma membrane"/>
    <property type="evidence" value="ECO:0007669"/>
    <property type="project" value="UniProtKB-SubCell"/>
</dbReference>
<feature type="transmembrane region" description="Helical" evidence="9">
    <location>
        <begin position="189"/>
        <end position="208"/>
    </location>
</feature>
<dbReference type="Pfam" id="PF07690">
    <property type="entry name" value="MFS_1"/>
    <property type="match status" value="1"/>
</dbReference>
<gene>
    <name evidence="11" type="ORF">GCM10010507_53160</name>
</gene>
<keyword evidence="4 9" id="KW-0812">Transmembrane</keyword>
<keyword evidence="5 9" id="KW-1133">Transmembrane helix</keyword>
<name>A0A918TXZ9_STRCJ</name>
<dbReference type="PANTHER" id="PTHR42718">
    <property type="entry name" value="MAJOR FACILITATOR SUPERFAMILY MULTIDRUG TRANSPORTER MFSC"/>
    <property type="match status" value="1"/>
</dbReference>
<dbReference type="GO" id="GO:0046677">
    <property type="term" value="P:response to antibiotic"/>
    <property type="evidence" value="ECO:0007669"/>
    <property type="project" value="UniProtKB-KW"/>
</dbReference>
<organism evidence="11 12">
    <name type="scientific">Streptomyces cinnamoneus</name>
    <name type="common">Streptoverticillium cinnamoneum</name>
    <dbReference type="NCBI Taxonomy" id="53446"/>
    <lineage>
        <taxon>Bacteria</taxon>
        <taxon>Bacillati</taxon>
        <taxon>Actinomycetota</taxon>
        <taxon>Actinomycetes</taxon>
        <taxon>Kitasatosporales</taxon>
        <taxon>Streptomycetaceae</taxon>
        <taxon>Streptomyces</taxon>
        <taxon>Streptomyces cinnamoneus group</taxon>
    </lineage>
</organism>
<feature type="transmembrane region" description="Helical" evidence="9">
    <location>
        <begin position="249"/>
        <end position="267"/>
    </location>
</feature>
<dbReference type="InterPro" id="IPR036259">
    <property type="entry name" value="MFS_trans_sf"/>
</dbReference>
<feature type="region of interest" description="Disordered" evidence="8">
    <location>
        <begin position="1"/>
        <end position="24"/>
    </location>
</feature>